<keyword evidence="3" id="KW-1185">Reference proteome</keyword>
<name>A0A0C3G8Q4_PILCF</name>
<evidence type="ECO:0000313" key="3">
    <source>
        <dbReference type="Proteomes" id="UP000054166"/>
    </source>
</evidence>
<reference evidence="2 3" key="1">
    <citation type="submission" date="2014-04" db="EMBL/GenBank/DDBJ databases">
        <authorList>
            <consortium name="DOE Joint Genome Institute"/>
            <person name="Kuo A."/>
            <person name="Tarkka M."/>
            <person name="Buscot F."/>
            <person name="Kohler A."/>
            <person name="Nagy L.G."/>
            <person name="Floudas D."/>
            <person name="Copeland A."/>
            <person name="Barry K.W."/>
            <person name="Cichocki N."/>
            <person name="Veneault-Fourrey C."/>
            <person name="LaButti K."/>
            <person name="Lindquist E.A."/>
            <person name="Lipzen A."/>
            <person name="Lundell T."/>
            <person name="Morin E."/>
            <person name="Murat C."/>
            <person name="Sun H."/>
            <person name="Tunlid A."/>
            <person name="Henrissat B."/>
            <person name="Grigoriev I.V."/>
            <person name="Hibbett D.S."/>
            <person name="Martin F."/>
            <person name="Nordberg H.P."/>
            <person name="Cantor M.N."/>
            <person name="Hua S.X."/>
        </authorList>
    </citation>
    <scope>NUCLEOTIDE SEQUENCE [LARGE SCALE GENOMIC DNA]</scope>
    <source>
        <strain evidence="2 3">F 1598</strain>
    </source>
</reference>
<gene>
    <name evidence="2" type="ORF">PILCRDRAFT_814008</name>
</gene>
<reference evidence="3" key="2">
    <citation type="submission" date="2015-01" db="EMBL/GenBank/DDBJ databases">
        <title>Evolutionary Origins and Diversification of the Mycorrhizal Mutualists.</title>
        <authorList>
            <consortium name="DOE Joint Genome Institute"/>
            <consortium name="Mycorrhizal Genomics Consortium"/>
            <person name="Kohler A."/>
            <person name="Kuo A."/>
            <person name="Nagy L.G."/>
            <person name="Floudas D."/>
            <person name="Copeland A."/>
            <person name="Barry K.W."/>
            <person name="Cichocki N."/>
            <person name="Veneault-Fourrey C."/>
            <person name="LaButti K."/>
            <person name="Lindquist E.A."/>
            <person name="Lipzen A."/>
            <person name="Lundell T."/>
            <person name="Morin E."/>
            <person name="Murat C."/>
            <person name="Riley R."/>
            <person name="Ohm R."/>
            <person name="Sun H."/>
            <person name="Tunlid A."/>
            <person name="Henrissat B."/>
            <person name="Grigoriev I.V."/>
            <person name="Hibbett D.S."/>
            <person name="Martin F."/>
        </authorList>
    </citation>
    <scope>NUCLEOTIDE SEQUENCE [LARGE SCALE GENOMIC DNA]</scope>
    <source>
        <strain evidence="3">F 1598</strain>
    </source>
</reference>
<dbReference type="Proteomes" id="UP000054166">
    <property type="component" value="Unassembled WGS sequence"/>
</dbReference>
<feature type="region of interest" description="Disordered" evidence="1">
    <location>
        <begin position="1"/>
        <end position="21"/>
    </location>
</feature>
<organism evidence="2 3">
    <name type="scientific">Piloderma croceum (strain F 1598)</name>
    <dbReference type="NCBI Taxonomy" id="765440"/>
    <lineage>
        <taxon>Eukaryota</taxon>
        <taxon>Fungi</taxon>
        <taxon>Dikarya</taxon>
        <taxon>Basidiomycota</taxon>
        <taxon>Agaricomycotina</taxon>
        <taxon>Agaricomycetes</taxon>
        <taxon>Agaricomycetidae</taxon>
        <taxon>Atheliales</taxon>
        <taxon>Atheliaceae</taxon>
        <taxon>Piloderma</taxon>
    </lineage>
</organism>
<dbReference type="AlphaFoldDB" id="A0A0C3G8Q4"/>
<proteinExistence type="predicted"/>
<sequence>MYAKAKIPLRVRRPNLKQRPTLPRHCAHNFVAADQLSRMTREDEPMSRRLTR</sequence>
<dbReference type="EMBL" id="KN832977">
    <property type="protein sequence ID" value="KIM88104.1"/>
    <property type="molecule type" value="Genomic_DNA"/>
</dbReference>
<feature type="compositionally biased region" description="Basic residues" evidence="1">
    <location>
        <begin position="7"/>
        <end position="16"/>
    </location>
</feature>
<evidence type="ECO:0000256" key="1">
    <source>
        <dbReference type="SAM" id="MobiDB-lite"/>
    </source>
</evidence>
<dbReference type="HOGENOM" id="CLU_3088017_0_0_1"/>
<protein>
    <submittedName>
        <fullName evidence="2">Uncharacterized protein</fullName>
    </submittedName>
</protein>
<dbReference type="InParanoid" id="A0A0C3G8Q4"/>
<evidence type="ECO:0000313" key="2">
    <source>
        <dbReference type="EMBL" id="KIM88104.1"/>
    </source>
</evidence>
<accession>A0A0C3G8Q4</accession>